<sequence>MNRKENRQLPFRMPVQDIYKFTEEGDDRRIVAGTIISGAINVGDEVVFLPSNKRSVINSIEGFNVKPRNTAYADEAIGVTLTTQIYIKPGELMVKANEKQPSVSSRFRANIFWVGKAPLIKNKNYKLKIGTMKIGVKLIEISSIIDAAEMNIDTFKDQVERHDVQSVFLKLQNLLPMMLFPTLNRQEGL</sequence>
<keyword evidence="2" id="KW-0342">GTP-binding</keyword>
<gene>
    <name evidence="3" type="ORF">JCM21531_3700</name>
</gene>
<dbReference type="SUPFAM" id="SSF50465">
    <property type="entry name" value="EF-Tu/eEF-1alpha/eIF2-gamma C-terminal domain"/>
    <property type="match status" value="1"/>
</dbReference>
<reference evidence="3" key="1">
    <citation type="journal article" date="2014" name="Genome Announc.">
        <title>Draft Genome Sequence of Clostridium straminisolvens Strain JCM 21531T, Isolated from a Cellulose-Degrading Bacterial Community.</title>
        <authorList>
            <person name="Yuki M."/>
            <person name="Oshima K."/>
            <person name="Suda W."/>
            <person name="Sakamoto M."/>
            <person name="Kitamura K."/>
            <person name="Iida T."/>
            <person name="Hattori M."/>
            <person name="Ohkuma M."/>
        </authorList>
    </citation>
    <scope>NUCLEOTIDE SEQUENCE [LARGE SCALE GENOMIC DNA]</scope>
    <source>
        <strain evidence="3">JCM 21531</strain>
    </source>
</reference>
<dbReference type="InterPro" id="IPR009000">
    <property type="entry name" value="Transl_B-barrel_sf"/>
</dbReference>
<evidence type="ECO:0000313" key="4">
    <source>
        <dbReference type="Proteomes" id="UP000019109"/>
    </source>
</evidence>
<comment type="caution">
    <text evidence="3">The sequence shown here is derived from an EMBL/GenBank/DDBJ whole genome shotgun (WGS) entry which is preliminary data.</text>
</comment>
<keyword evidence="1" id="KW-0547">Nucleotide-binding</keyword>
<dbReference type="STRING" id="1294263.JCM21531_3700"/>
<accession>W4VBI7</accession>
<proteinExistence type="predicted"/>
<dbReference type="Gene3D" id="2.40.30.10">
    <property type="entry name" value="Translation factors"/>
    <property type="match status" value="2"/>
</dbReference>
<dbReference type="EMBL" id="BAVR01000056">
    <property type="protein sequence ID" value="GAE90114.1"/>
    <property type="molecule type" value="Genomic_DNA"/>
</dbReference>
<evidence type="ECO:0000256" key="1">
    <source>
        <dbReference type="ARBA" id="ARBA00022741"/>
    </source>
</evidence>
<evidence type="ECO:0000256" key="2">
    <source>
        <dbReference type="ARBA" id="ARBA00023134"/>
    </source>
</evidence>
<dbReference type="AlphaFoldDB" id="W4VBI7"/>
<dbReference type="InterPro" id="IPR050100">
    <property type="entry name" value="TRAFAC_GTPase_members"/>
</dbReference>
<organism evidence="3 4">
    <name type="scientific">Acetivibrio straminisolvens JCM 21531</name>
    <dbReference type="NCBI Taxonomy" id="1294263"/>
    <lineage>
        <taxon>Bacteria</taxon>
        <taxon>Bacillati</taxon>
        <taxon>Bacillota</taxon>
        <taxon>Clostridia</taxon>
        <taxon>Eubacteriales</taxon>
        <taxon>Oscillospiraceae</taxon>
        <taxon>Acetivibrio</taxon>
    </lineage>
</organism>
<name>W4VBI7_9FIRM</name>
<dbReference type="InterPro" id="IPR009001">
    <property type="entry name" value="Transl_elong_EF1A/Init_IF2_C"/>
</dbReference>
<dbReference type="Proteomes" id="UP000019109">
    <property type="component" value="Unassembled WGS sequence"/>
</dbReference>
<dbReference type="GO" id="GO:0005525">
    <property type="term" value="F:GTP binding"/>
    <property type="evidence" value="ECO:0007669"/>
    <property type="project" value="UniProtKB-KW"/>
</dbReference>
<dbReference type="PANTHER" id="PTHR23115">
    <property type="entry name" value="TRANSLATION FACTOR"/>
    <property type="match status" value="1"/>
</dbReference>
<dbReference type="SUPFAM" id="SSF50447">
    <property type="entry name" value="Translation proteins"/>
    <property type="match status" value="1"/>
</dbReference>
<keyword evidence="3" id="KW-0808">Transferase</keyword>
<dbReference type="GO" id="GO:0016779">
    <property type="term" value="F:nucleotidyltransferase activity"/>
    <property type="evidence" value="ECO:0007669"/>
    <property type="project" value="UniProtKB-KW"/>
</dbReference>
<evidence type="ECO:0000313" key="3">
    <source>
        <dbReference type="EMBL" id="GAE90114.1"/>
    </source>
</evidence>
<keyword evidence="4" id="KW-1185">Reference proteome</keyword>
<protein>
    <submittedName>
        <fullName evidence="3">Sulfate adenylyltransferase subunit 1</fullName>
    </submittedName>
</protein>
<keyword evidence="3" id="KW-0548">Nucleotidyltransferase</keyword>